<organism evidence="2 3">
    <name type="scientific">Mythimna separata</name>
    <name type="common">Oriental armyworm</name>
    <name type="synonym">Pseudaletia separata</name>
    <dbReference type="NCBI Taxonomy" id="271217"/>
    <lineage>
        <taxon>Eukaryota</taxon>
        <taxon>Metazoa</taxon>
        <taxon>Ecdysozoa</taxon>
        <taxon>Arthropoda</taxon>
        <taxon>Hexapoda</taxon>
        <taxon>Insecta</taxon>
        <taxon>Pterygota</taxon>
        <taxon>Neoptera</taxon>
        <taxon>Endopterygota</taxon>
        <taxon>Lepidoptera</taxon>
        <taxon>Glossata</taxon>
        <taxon>Ditrysia</taxon>
        <taxon>Noctuoidea</taxon>
        <taxon>Noctuidae</taxon>
        <taxon>Noctuinae</taxon>
        <taxon>Hadenini</taxon>
        <taxon>Mythimna</taxon>
    </lineage>
</organism>
<name>A0AAD7YAE1_MYTSE</name>
<accession>A0AAD7YAE1</accession>
<dbReference type="InterPro" id="IPR019729">
    <property type="entry name" value="Gloverin-like_protein"/>
</dbReference>
<keyword evidence="1" id="KW-0472">Membrane</keyword>
<proteinExistence type="predicted"/>
<protein>
    <recommendedName>
        <fullName evidence="4">Gloverin</fullName>
    </recommendedName>
</protein>
<keyword evidence="1" id="KW-1133">Transmembrane helix</keyword>
<reference evidence="2" key="1">
    <citation type="submission" date="2023-03" db="EMBL/GenBank/DDBJ databases">
        <title>Chromosome-level genomes of two armyworms, Mythimna separata and Mythimna loreyi, provide insights into the biosynthesis and reception of sex pheromones.</title>
        <authorList>
            <person name="Zhao H."/>
        </authorList>
    </citation>
    <scope>NUCLEOTIDE SEQUENCE</scope>
    <source>
        <strain evidence="2">BeijingLab</strain>
        <tissue evidence="2">Pupa</tissue>
    </source>
</reference>
<keyword evidence="3" id="KW-1185">Reference proteome</keyword>
<feature type="transmembrane region" description="Helical" evidence="1">
    <location>
        <begin position="53"/>
        <end position="74"/>
    </location>
</feature>
<evidence type="ECO:0000313" key="2">
    <source>
        <dbReference type="EMBL" id="KAJ8708413.1"/>
    </source>
</evidence>
<evidence type="ECO:0000256" key="1">
    <source>
        <dbReference type="SAM" id="Phobius"/>
    </source>
</evidence>
<comment type="caution">
    <text evidence="2">The sequence shown here is derived from an EMBL/GenBank/DDBJ whole genome shotgun (WGS) entry which is preliminary data.</text>
</comment>
<dbReference type="AlphaFoldDB" id="A0AAD7YAE1"/>
<dbReference type="EMBL" id="JARGEI010000026">
    <property type="protein sequence ID" value="KAJ8708413.1"/>
    <property type="molecule type" value="Genomic_DNA"/>
</dbReference>
<gene>
    <name evidence="2" type="ORF">PYW07_010538</name>
</gene>
<dbReference type="Pfam" id="PF10793">
    <property type="entry name" value="Gloverin"/>
    <property type="match status" value="1"/>
</dbReference>
<evidence type="ECO:0000313" key="3">
    <source>
        <dbReference type="Proteomes" id="UP001231518"/>
    </source>
</evidence>
<keyword evidence="1" id="KW-0812">Transmembrane</keyword>
<dbReference type="Proteomes" id="UP001231518">
    <property type="component" value="Chromosome 25"/>
</dbReference>
<sequence length="220" mass="24086">MYLITTKYGPLFIPISELTLDAEVSINDRLGIEGGTVHNSSLRSEEENSTKRITMQSTVLLCFAALVACSYAQVYRLPGMDENQFFKDMHFQRNIGRGQIFGTLGGNAAGLFGRGGYKADIFNDHRGRFQGQAYGERVLGTAGDSSSLGTKFDWHNANDNARASLDVHKEIGQGSGMSLSGDGVWKVDKNTRFVAGGNVEKNFGHDKPQIGLEAKIEHDF</sequence>
<evidence type="ECO:0008006" key="4">
    <source>
        <dbReference type="Google" id="ProtNLM"/>
    </source>
</evidence>